<dbReference type="AlphaFoldDB" id="A0AAD3DXG5"/>
<accession>A0AAD3DXG5</accession>
<dbReference type="InterPro" id="IPR011009">
    <property type="entry name" value="Kinase-like_dom_sf"/>
</dbReference>
<gene>
    <name evidence="3" type="ORF">Agub_g10712</name>
</gene>
<dbReference type="Pfam" id="PF07714">
    <property type="entry name" value="PK_Tyr_Ser-Thr"/>
    <property type="match status" value="3"/>
</dbReference>
<dbReference type="Proteomes" id="UP001054857">
    <property type="component" value="Unassembled WGS sequence"/>
</dbReference>
<dbReference type="InterPro" id="IPR051681">
    <property type="entry name" value="Ser/Thr_Kinases-Pseudokinases"/>
</dbReference>
<dbReference type="EMBL" id="BMAR01000026">
    <property type="protein sequence ID" value="GFR48864.1"/>
    <property type="molecule type" value="Genomic_DNA"/>
</dbReference>
<dbReference type="PANTHER" id="PTHR44329:SF289">
    <property type="entry name" value="SERINE_THREONINE-PROTEIN KINASE VIK"/>
    <property type="match status" value="1"/>
</dbReference>
<dbReference type="InterPro" id="IPR000719">
    <property type="entry name" value="Prot_kinase_dom"/>
</dbReference>
<comment type="caution">
    <text evidence="3">The sequence shown here is derived from an EMBL/GenBank/DDBJ whole genome shotgun (WGS) entry which is preliminary data.</text>
</comment>
<feature type="region of interest" description="Disordered" evidence="1">
    <location>
        <begin position="332"/>
        <end position="386"/>
    </location>
</feature>
<dbReference type="Gene3D" id="3.30.200.20">
    <property type="entry name" value="Phosphorylase Kinase, domain 1"/>
    <property type="match status" value="1"/>
</dbReference>
<sequence length="984" mass="104225">MGLDARIPFIDFGHPTVDGDRLTDFQYISKGGFALVFVASYSCNGGTACRVAVKVLKPENHQRPASYTKFLQEVAFHSALSHPSIVRSLGFCSVPIEKLIGATPPGILLPAGAGGGDTGTAGGRNARAKAAREWFAEQRLDSCWALVLELMPDGNLFDQVHAAAAAAAAAGGAAGASGTGSAAAAAVGSGTSVPAEAKAHAAAAGSAPAAAALVPGSYSDAQALTWLIELADAMTYLHSRQPLLIHRDLKLENVLLRREADGVLHAKLSDFGLMVAVNDAGEKLPSPRVLRAPGQSLRDLQLGPRQQQQQQRDPSPAAAAPAWNWPQLLLRGGGRQAAQKQQGATAAAAARGQPQPQQQQPPHAPAQAQSPAQQQEEKSAVEAAAAAGAAAAGLPVRHRTRGRSHSCPSLISLAGPRPSGVAWIQGPDAAAAAAGAAPAHRSTSPMPQPLTHENFRLGCGTGTGAGMGSAGVLGGPCSGSVSPRGLLASPGGKATGGGGGCGMVGLGPGPGAVPDGVLAGVASLPEALPGPRMSETGHSQVRLSQLSGLLRRGKGHADFLPDIFQMTFKLTGQCGSVCYMAPEVARQLPYNQKADIFSFGCIMFELLTRQLMSDGIANGDVEAAMAYLSRVSWSGWRPELPSGLPRELRLLISLCWHREPRLRPNFATVVKHLREALCAAAAPRVPLPLKPSVSEEQQQQQQQCRQALLQQQQLMHPTQRYLLPAEQQPQQQQQQALQLQPLQLQQQPLQLQPLQSLQLQQPLQDQQQQQTEPRGLLERHVSTPVLLQHQHNHHQMYNVNLQQQAQQTQQQQQLLAHQQHQQQQHLRMQLQQLQQLALTHAISVKRLGNHASSTPGITGNSTTGTTVTVTATTPVPPFPVVQQQQQQQQQLLLQPLLLGPSGLPSPAASSSCTTMTYSSARRISSPVLGTAAMPSPQHQLQQQHLQAVACFPMQQQQPLHLHLQHIQQQRRHSTAAAPLGTLAG</sequence>
<protein>
    <recommendedName>
        <fullName evidence="2">Protein kinase domain-containing protein</fullName>
    </recommendedName>
</protein>
<dbReference type="Gene3D" id="1.10.510.10">
    <property type="entry name" value="Transferase(Phosphotransferase) domain 1"/>
    <property type="match status" value="2"/>
</dbReference>
<name>A0AAD3DXG5_9CHLO</name>
<organism evidence="3 4">
    <name type="scientific">Astrephomene gubernaculifera</name>
    <dbReference type="NCBI Taxonomy" id="47775"/>
    <lineage>
        <taxon>Eukaryota</taxon>
        <taxon>Viridiplantae</taxon>
        <taxon>Chlorophyta</taxon>
        <taxon>core chlorophytes</taxon>
        <taxon>Chlorophyceae</taxon>
        <taxon>CS clade</taxon>
        <taxon>Chlamydomonadales</taxon>
        <taxon>Astrephomenaceae</taxon>
        <taxon>Astrephomene</taxon>
    </lineage>
</organism>
<evidence type="ECO:0000259" key="2">
    <source>
        <dbReference type="PROSITE" id="PS50011"/>
    </source>
</evidence>
<dbReference type="InterPro" id="IPR008271">
    <property type="entry name" value="Ser/Thr_kinase_AS"/>
</dbReference>
<dbReference type="SMART" id="SM00220">
    <property type="entry name" value="S_TKc"/>
    <property type="match status" value="1"/>
</dbReference>
<dbReference type="GO" id="GO:0005524">
    <property type="term" value="F:ATP binding"/>
    <property type="evidence" value="ECO:0007669"/>
    <property type="project" value="InterPro"/>
</dbReference>
<evidence type="ECO:0000313" key="3">
    <source>
        <dbReference type="EMBL" id="GFR48864.1"/>
    </source>
</evidence>
<dbReference type="PANTHER" id="PTHR44329">
    <property type="entry name" value="SERINE/THREONINE-PROTEIN KINASE TNNI3K-RELATED"/>
    <property type="match status" value="1"/>
</dbReference>
<reference evidence="3 4" key="1">
    <citation type="journal article" date="2021" name="Sci. Rep.">
        <title>Genome sequencing of the multicellular alga Astrephomene provides insights into convergent evolution of germ-soma differentiation.</title>
        <authorList>
            <person name="Yamashita S."/>
            <person name="Yamamoto K."/>
            <person name="Matsuzaki R."/>
            <person name="Suzuki S."/>
            <person name="Yamaguchi H."/>
            <person name="Hirooka S."/>
            <person name="Minakuchi Y."/>
            <person name="Miyagishima S."/>
            <person name="Kawachi M."/>
            <person name="Toyoda A."/>
            <person name="Nozaki H."/>
        </authorList>
    </citation>
    <scope>NUCLEOTIDE SEQUENCE [LARGE SCALE GENOMIC DNA]</scope>
    <source>
        <strain evidence="3 4">NIES-4017</strain>
    </source>
</reference>
<feature type="region of interest" description="Disordered" evidence="1">
    <location>
        <begin position="301"/>
        <end position="320"/>
    </location>
</feature>
<keyword evidence="4" id="KW-1185">Reference proteome</keyword>
<feature type="non-terminal residue" evidence="3">
    <location>
        <position position="984"/>
    </location>
</feature>
<dbReference type="SUPFAM" id="SSF56112">
    <property type="entry name" value="Protein kinase-like (PK-like)"/>
    <property type="match status" value="1"/>
</dbReference>
<feature type="compositionally biased region" description="Low complexity" evidence="1">
    <location>
        <begin position="332"/>
        <end position="374"/>
    </location>
</feature>
<proteinExistence type="predicted"/>
<feature type="domain" description="Protein kinase" evidence="2">
    <location>
        <begin position="22"/>
        <end position="677"/>
    </location>
</feature>
<dbReference type="PROSITE" id="PS50011">
    <property type="entry name" value="PROTEIN_KINASE_DOM"/>
    <property type="match status" value="1"/>
</dbReference>
<dbReference type="PROSITE" id="PS00108">
    <property type="entry name" value="PROTEIN_KINASE_ST"/>
    <property type="match status" value="1"/>
</dbReference>
<dbReference type="InterPro" id="IPR001245">
    <property type="entry name" value="Ser-Thr/Tyr_kinase_cat_dom"/>
</dbReference>
<dbReference type="GO" id="GO:0004674">
    <property type="term" value="F:protein serine/threonine kinase activity"/>
    <property type="evidence" value="ECO:0007669"/>
    <property type="project" value="TreeGrafter"/>
</dbReference>
<evidence type="ECO:0000313" key="4">
    <source>
        <dbReference type="Proteomes" id="UP001054857"/>
    </source>
</evidence>
<evidence type="ECO:0000256" key="1">
    <source>
        <dbReference type="SAM" id="MobiDB-lite"/>
    </source>
</evidence>